<dbReference type="GO" id="GO:0045814">
    <property type="term" value="P:negative regulation of gene expression, epigenetic"/>
    <property type="evidence" value="ECO:0007669"/>
    <property type="project" value="InterPro"/>
</dbReference>
<evidence type="ECO:0000259" key="4">
    <source>
        <dbReference type="Pfam" id="PF23314"/>
    </source>
</evidence>
<dbReference type="Pfam" id="PF24630">
    <property type="entry name" value="PIN_TASOR"/>
    <property type="match status" value="1"/>
</dbReference>
<feature type="compositionally biased region" description="Polar residues" evidence="2">
    <location>
        <begin position="2259"/>
        <end position="2268"/>
    </location>
</feature>
<feature type="compositionally biased region" description="Basic and acidic residues" evidence="2">
    <location>
        <begin position="626"/>
        <end position="646"/>
    </location>
</feature>
<feature type="compositionally biased region" description="Basic and acidic residues" evidence="2">
    <location>
        <begin position="1073"/>
        <end position="1093"/>
    </location>
</feature>
<feature type="region of interest" description="Disordered" evidence="2">
    <location>
        <begin position="917"/>
        <end position="943"/>
    </location>
</feature>
<reference evidence="6" key="2">
    <citation type="submission" date="2025-09" db="UniProtKB">
        <authorList>
            <consortium name="Ensembl"/>
        </authorList>
    </citation>
    <scope>IDENTIFICATION</scope>
</reference>
<evidence type="ECO:0000259" key="5">
    <source>
        <dbReference type="Pfam" id="PF24630"/>
    </source>
</evidence>
<feature type="region of interest" description="Disordered" evidence="2">
    <location>
        <begin position="623"/>
        <end position="656"/>
    </location>
</feature>
<feature type="compositionally biased region" description="Basic and acidic residues" evidence="2">
    <location>
        <begin position="1020"/>
        <end position="1035"/>
    </location>
</feature>
<evidence type="ECO:0000256" key="2">
    <source>
        <dbReference type="SAM" id="MobiDB-lite"/>
    </source>
</evidence>
<dbReference type="STRING" id="8078.ENSFHEP00000006029"/>
<feature type="domain" description="TASOR alpha/beta" evidence="4">
    <location>
        <begin position="2656"/>
        <end position="2750"/>
    </location>
</feature>
<reference evidence="6" key="1">
    <citation type="submission" date="2025-08" db="UniProtKB">
        <authorList>
            <consortium name="Ensembl"/>
        </authorList>
    </citation>
    <scope>IDENTIFICATION</scope>
</reference>
<dbReference type="PANTHER" id="PTHR16207">
    <property type="entry name" value="SET DOMAIN-CONTAINING PROTEIN"/>
    <property type="match status" value="1"/>
</dbReference>
<evidence type="ECO:0000313" key="7">
    <source>
        <dbReference type="Proteomes" id="UP000265000"/>
    </source>
</evidence>
<dbReference type="GO" id="GO:0005654">
    <property type="term" value="C:nucleoplasm"/>
    <property type="evidence" value="ECO:0007669"/>
    <property type="project" value="TreeGrafter"/>
</dbReference>
<dbReference type="Pfam" id="PF23314">
    <property type="entry name" value="TASOR_alpha-beta"/>
    <property type="match status" value="1"/>
</dbReference>
<feature type="region of interest" description="Disordered" evidence="2">
    <location>
        <begin position="2197"/>
        <end position="2318"/>
    </location>
</feature>
<sequence>MESGNGAASGEGILIPVSESSEDFQSKILAPLQDAYLYEESEQSFQYKSALLVKKPDLEDKYNAFREVKRNAGYSEEELQETYGFLLFDDGSKANAVAETGVISGNNTCTTLGDPAKGVYISMYSDCLDLNRWYHGKSGYIAIIRLTKGKVKSVAENYTQNFTEPTVGFDCHVSEQLPTVSAKTSSFLAFERTQFYLYEAPQDGSSGASRPLSAAYPFAVVSFSYMDTKASAVLQERSEVEKQVSHYLPWRGQLQIESHFYHVELISAAGASIPAQLPPVIKVKQAIHMSVLRDLLPRAVFETSYTEEVFLEGFYCSLCDFVPSEANEANSFALLLSEIREKEIALCVPLNDGGFLNFIHSSHFLRYDGKLWKIDCIQVVTCNTNFFETGSLMTLTFFVLLDVESASVEVMKGLFLFPDSRVITKDIKSVGQTSTLSHEILRVLPALSYAEGEAEKTSTDPNDELCEAFALHMQSYATLINPGFPSSPLRPSRELSIFPDQYDVAEAYKHLYSAPEWNNRTWQTVTSYLNKPASFQLPVAKVAEILASGQEERREELDDDVYICLSSPEEAPTSPVGMEAEDSLADEQSLSNIEASVDIALPSAELQIAPIPVSQSLVADNLQSEEVTKDDEKCTDLTEQLSKPDDPEPLTPPTSEDLPAELIVKITSAEPSVPDEVSAAKHTDFHLSGLSTIAKLQTAEVDVVDEPQKVLDFSVVTKLQTSAKRRKRRRKCSKVRKKVSKNSVKSLCLKTVISSAEVEDLNCGTEEHKEELNLPQLRNPLKPKSKKLYKRKRRFGKLSLKNKKLRAAAVESAKNGMKKSQVGLESLESSIFLGVEPLPLRKKTERWDLKPIMSECGRILLPFGSVDFSDHVKSMQRAKKDECLEKLSPNVPVNLPETVVMDKQLGTALETAVAEASVTSSADDEAHHLDPEDGSTPPVDDSVQVPLTPNLYAAFPGNNDTNGVPLKTDEAKRLESFVRVSAKGEILLRKLKSVLSRRKRSLALTLKEQQREDADLESEACCKKPKVDSDNETPKGNDATPQRVSVSEMVSVDPGFAYYLGLIPKGNLKKVQNTKELDTPQRKASTEEKDLPTLDKQPQTDQSPQSIFTRSKIKTLKRHSGISAENVAKKWWLHFQSPACFTSEQKYNDGTSDKTVRKTIKEHIKSTCTSTDALNLLADLALSNDKIPSQPKQALERTPKESMKGWDLSKGLSSADQESVLHALLRNPSARAIQSPASPSSCPLEADKKLVALISKDHAYSLPPSSFLLLGLPGTAFQVPPLHGSTRLLNHHRTIYGDGTKTLHPSVSMEDMSEQNKAAEYRNKLKQKVKFSRTIVIKEKNILVTRQWEENYNFSLDSRFTSDPRNKVVIRALHGPWDLSMQDTTEETKLIYHMWIGLFYSRSTPRFFQMDSAFMQPCSQERRSLEMGSGVLSGQTRPKSLISTAVTLSGPTKTPDLVNSKVLDLSKKETTVSEPESQILCLSVKSLDAKPVSSEQQLAKQVMSMSSEPLKTKSAVTSPADLQEKETFQFNKDMVHFGNISNEDKDVNTKTAEAEHEVCCVDHNETPSSKSDGTLSQPEEMKNMPLDPETAGVTFEMEPVLHESSKETCFQNVVIEHGKDAVKSLLQEDAWCSATSVMDKEVNSNMDESNVTHHGVPDDVILKAKESSQMGNNPCQGGNRNPSVDTLNTQDTFVNEEESDVVCNGNVANEKQLNEESQASLDKTSNLEGNMDCCTRFTENEFENENDCLKKDGEEGETCISADHIDRDLRNQPLPKPCDGLVHQCYSSGSSLIQMKERLSFSDGKEDACLGVDPIVLKADSPTFNTPPDIATKFEDTAPQVKLYMNKTDSQKTVLPVSDEDSYSFEDSCKDPCLPLDENRVECLNDDKASDLNLNTCSNDYKSPESNSALEEENIDKPLLQPQDSPSKCEVNDVCEVDEQLTGTNYPKTEETSSSQSKILNSLLNPCIAKYVSGENVLSQDEVEKVVQVVTEPIAPLPDKMCGTSEVSSKMGELSPCKIPILDETCTPEVFGKEFVSRSPTTTGDEKHVLNLCSRPSNTMVVLSDGEDCQNVTENSTLSTDEVNFKQVLQPSAGGTNPNSPSDLGSDVKIRTLRVLQSINTFLSTSNNVDMSSRIETPGQKISLDTSISLSKKTVARCLGLSHLSGGSRNKQTKNQKAAPGSSCTLQNLYRKPADVPTSCVKSKSEDFPSVKKQMTDKHSSTSPHDFEIANSQETPVDPNFHSYETVVSEGLREEQKTSHSNLSNESHPYSRHLVRAVKPSKSEESQAHWLSKDMDPKSTSQSKQASSHVAKYSSPTSMLLRETKQLFKENCDRLNNSVSEPTSKTTQLAKRIYSKYVEEDKFALLNSHHQSMKKNMSKHKTTPSSSQCSKSKGNNEFWGQHPKFMKCSVNGTVEDKTLHGNQGDSSEKSLICDKYDTLSEDNHIAGLHTSLKCTVFNTGQKRSYSFLEQVSQRCLKNDLTQASMEQECLIFSEQMKNLIKKRKTEPLYQPDTYDSSVSHTSPLTISFSNLEEEEDSMQSLDIPVFRQKIKVDMSDRKDRTATTEEGRVFHSVSQDENNPMKYTGNAAITAECARLYNAKMKEVCSAKKILPRPRQKRGGPSTDTSSHFDFCGQMKKELDETFWSNQNAVVKRACKTKYRFHVLVTSDEFFFKETKAQMEAEGHTAVQPSEFFLGKDSSSSLVIILRNEDIADHICKIPHLLKLKMTPGVLFAGIDEPDDVINLTHQELFTQAGFVMFDRAVLEPLSICNLQKISKTLEELGRTGKWKWMLHYRDSRHMKENARLSEEANDKKLFMYWCQDAGILEVLPYHECDQMAKGQPDYLACLRRLQVHHVSSRFAVFVTDSMTDGAFEKNGILTMTLDTFLTKSATEIFRV</sequence>
<protein>
    <submittedName>
        <fullName evidence="6">Uncharacterized LOC105938542</fullName>
    </submittedName>
</protein>
<feature type="compositionally biased region" description="Basic and acidic residues" evidence="2">
    <location>
        <begin position="1194"/>
        <end position="1204"/>
    </location>
</feature>
<feature type="region of interest" description="Disordered" evidence="2">
    <location>
        <begin position="1188"/>
        <end position="1208"/>
    </location>
</feature>
<dbReference type="Pfam" id="PF12509">
    <property type="entry name" value="DUF3715"/>
    <property type="match status" value="1"/>
</dbReference>
<accession>A0A3Q2P216</accession>
<evidence type="ECO:0000313" key="6">
    <source>
        <dbReference type="Ensembl" id="ENSFHEP00000006029.1"/>
    </source>
</evidence>
<feature type="region of interest" description="Disordered" evidence="2">
    <location>
        <begin position="2163"/>
        <end position="2182"/>
    </location>
</feature>
<feature type="region of interest" description="Disordered" evidence="2">
    <location>
        <begin position="1008"/>
        <end position="1045"/>
    </location>
</feature>
<dbReference type="GeneTree" id="ENSGT00530000063735"/>
<feature type="compositionally biased region" description="Basic residues" evidence="2">
    <location>
        <begin position="2373"/>
        <end position="2382"/>
    </location>
</feature>
<dbReference type="InterPro" id="IPR022188">
    <property type="entry name" value="TASOR_DUF3715"/>
</dbReference>
<comment type="similarity">
    <text evidence="1">Belongs to the TASOR family.</text>
</comment>
<keyword evidence="7" id="KW-1185">Reference proteome</keyword>
<dbReference type="InterPro" id="IPR056242">
    <property type="entry name" value="PIN_TASOR"/>
</dbReference>
<dbReference type="PANTHER" id="PTHR16207:SF10">
    <property type="entry name" value="PROTEIN TASOR 2"/>
    <property type="match status" value="1"/>
</dbReference>
<feature type="compositionally biased region" description="Polar residues" evidence="2">
    <location>
        <begin position="2383"/>
        <end position="2393"/>
    </location>
</feature>
<feature type="region of interest" description="Disordered" evidence="2">
    <location>
        <begin position="1071"/>
        <end position="1106"/>
    </location>
</feature>
<feature type="compositionally biased region" description="Polar residues" evidence="2">
    <location>
        <begin position="1096"/>
        <end position="1106"/>
    </location>
</feature>
<feature type="compositionally biased region" description="Basic and acidic residues" evidence="2">
    <location>
        <begin position="2281"/>
        <end position="2297"/>
    </location>
</feature>
<feature type="domain" description="TASOR pseudo-PARP" evidence="3">
    <location>
        <begin position="70"/>
        <end position="202"/>
    </location>
</feature>
<proteinExistence type="inferred from homology"/>
<dbReference type="InterPro" id="IPR046432">
    <property type="entry name" value="TASOR"/>
</dbReference>
<dbReference type="Proteomes" id="UP000265000">
    <property type="component" value="Unplaced"/>
</dbReference>
<feature type="compositionally biased region" description="Basic and acidic residues" evidence="2">
    <location>
        <begin position="2203"/>
        <end position="2228"/>
    </location>
</feature>
<dbReference type="Ensembl" id="ENSFHET00000006180.1">
    <property type="protein sequence ID" value="ENSFHEP00000006029.1"/>
    <property type="gene ID" value="ENSFHEG00000007086.1"/>
</dbReference>
<feature type="compositionally biased region" description="Polar residues" evidence="2">
    <location>
        <begin position="2298"/>
        <end position="2318"/>
    </location>
</feature>
<name>A0A3Q2P216_FUNHE</name>
<feature type="domain" description="TASOR PIN" evidence="5">
    <location>
        <begin position="2754"/>
        <end position="2890"/>
    </location>
</feature>
<organism evidence="6 7">
    <name type="scientific">Fundulus heteroclitus</name>
    <name type="common">Killifish</name>
    <name type="synonym">Mummichog</name>
    <dbReference type="NCBI Taxonomy" id="8078"/>
    <lineage>
        <taxon>Eukaryota</taxon>
        <taxon>Metazoa</taxon>
        <taxon>Chordata</taxon>
        <taxon>Craniata</taxon>
        <taxon>Vertebrata</taxon>
        <taxon>Euteleostomi</taxon>
        <taxon>Actinopterygii</taxon>
        <taxon>Neopterygii</taxon>
        <taxon>Teleostei</taxon>
        <taxon>Neoteleostei</taxon>
        <taxon>Acanthomorphata</taxon>
        <taxon>Ovalentaria</taxon>
        <taxon>Atherinomorphae</taxon>
        <taxon>Cyprinodontiformes</taxon>
        <taxon>Fundulidae</taxon>
        <taxon>Fundulus</taxon>
    </lineage>
</organism>
<feature type="region of interest" description="Disordered" evidence="2">
    <location>
        <begin position="2373"/>
        <end position="2393"/>
    </location>
</feature>
<evidence type="ECO:0000256" key="1">
    <source>
        <dbReference type="ARBA" id="ARBA00008058"/>
    </source>
</evidence>
<dbReference type="InterPro" id="IPR056243">
    <property type="entry name" value="TASOR_ab_dom"/>
</dbReference>
<evidence type="ECO:0000259" key="3">
    <source>
        <dbReference type="Pfam" id="PF12509"/>
    </source>
</evidence>
<feature type="compositionally biased region" description="Polar residues" evidence="2">
    <location>
        <begin position="2165"/>
        <end position="2182"/>
    </location>
</feature>